<dbReference type="GO" id="GO:0000049">
    <property type="term" value="F:tRNA binding"/>
    <property type="evidence" value="ECO:0007669"/>
    <property type="project" value="TreeGrafter"/>
</dbReference>
<dbReference type="Gene3D" id="3.30.1490.40">
    <property type="match status" value="1"/>
</dbReference>
<protein>
    <recommendedName>
        <fullName evidence="2">Eukaryotic translation initiation factor 2A</fullName>
    </recommendedName>
</protein>
<evidence type="ECO:0000256" key="7">
    <source>
        <dbReference type="ARBA" id="ARBA00022917"/>
    </source>
</evidence>
<feature type="region of interest" description="Disordered" evidence="8">
    <location>
        <begin position="447"/>
        <end position="499"/>
    </location>
</feature>
<feature type="region of interest" description="Disordered" evidence="8">
    <location>
        <begin position="511"/>
        <end position="604"/>
    </location>
</feature>
<reference evidence="10" key="1">
    <citation type="submission" date="2021-01" db="EMBL/GenBank/DDBJ databases">
        <authorList>
            <person name="Corre E."/>
            <person name="Pelletier E."/>
            <person name="Niang G."/>
            <person name="Scheremetjew M."/>
            <person name="Finn R."/>
            <person name="Kale V."/>
            <person name="Holt S."/>
            <person name="Cochrane G."/>
            <person name="Meng A."/>
            <person name="Brown T."/>
            <person name="Cohen L."/>
        </authorList>
    </citation>
    <scope>NUCLEOTIDE SEQUENCE</scope>
</reference>
<evidence type="ECO:0000256" key="2">
    <source>
        <dbReference type="ARBA" id="ARBA00013819"/>
    </source>
</evidence>
<name>A0A7S1A2M6_NOCSC</name>
<evidence type="ECO:0000256" key="1">
    <source>
        <dbReference type="ARBA" id="ARBA00009573"/>
    </source>
</evidence>
<comment type="similarity">
    <text evidence="1">Belongs to the WD repeat EIF2A family.</text>
</comment>
<evidence type="ECO:0000313" key="10">
    <source>
        <dbReference type="EMBL" id="CAD8839747.1"/>
    </source>
</evidence>
<evidence type="ECO:0000256" key="3">
    <source>
        <dbReference type="ARBA" id="ARBA00022540"/>
    </source>
</evidence>
<dbReference type="EMBL" id="HBFQ01020087">
    <property type="protein sequence ID" value="CAD8839747.1"/>
    <property type="molecule type" value="Transcribed_RNA"/>
</dbReference>
<feature type="compositionally biased region" description="Basic and acidic residues" evidence="8">
    <location>
        <begin position="454"/>
        <end position="474"/>
    </location>
</feature>
<keyword evidence="7" id="KW-0648">Protein biosynthesis</keyword>
<gene>
    <name evidence="10" type="ORF">NSCI0253_LOCUS14095</name>
</gene>
<evidence type="ECO:0000256" key="6">
    <source>
        <dbReference type="ARBA" id="ARBA00022845"/>
    </source>
</evidence>
<proteinExistence type="inferred from homology"/>
<dbReference type="Gene3D" id="2.130.10.10">
    <property type="entry name" value="YVTN repeat-like/Quinoprotein amine dehydrogenase"/>
    <property type="match status" value="1"/>
</dbReference>
<dbReference type="PANTHER" id="PTHR13227">
    <property type="entry name" value="EUKARYOTIC TRANSLATION INITIATION FACTOR 2A"/>
    <property type="match status" value="1"/>
</dbReference>
<keyword evidence="6" id="KW-0810">Translation regulation</keyword>
<feature type="domain" description="GYF" evidence="9">
    <location>
        <begin position="641"/>
        <end position="689"/>
    </location>
</feature>
<feature type="compositionally biased region" description="Basic and acidic residues" evidence="8">
    <location>
        <begin position="549"/>
        <end position="571"/>
    </location>
</feature>
<organism evidence="10">
    <name type="scientific">Noctiluca scintillans</name>
    <name type="common">Sea sparkle</name>
    <name type="synonym">Red tide dinoflagellate</name>
    <dbReference type="NCBI Taxonomy" id="2966"/>
    <lineage>
        <taxon>Eukaryota</taxon>
        <taxon>Sar</taxon>
        <taxon>Alveolata</taxon>
        <taxon>Dinophyceae</taxon>
        <taxon>Noctilucales</taxon>
        <taxon>Noctilucaceae</taxon>
        <taxon>Noctiluca</taxon>
    </lineage>
</organism>
<dbReference type="SUPFAM" id="SSF82171">
    <property type="entry name" value="DPP6 N-terminal domain-like"/>
    <property type="match status" value="1"/>
</dbReference>
<dbReference type="Pfam" id="PF02213">
    <property type="entry name" value="GYF"/>
    <property type="match status" value="1"/>
</dbReference>
<evidence type="ECO:0000256" key="4">
    <source>
        <dbReference type="ARBA" id="ARBA00022574"/>
    </source>
</evidence>
<dbReference type="PANTHER" id="PTHR13227:SF0">
    <property type="entry name" value="EUKARYOTIC TRANSLATION INITIATION FACTOR 2A"/>
    <property type="match status" value="1"/>
</dbReference>
<dbReference type="SUPFAM" id="SSF55277">
    <property type="entry name" value="GYF domain"/>
    <property type="match status" value="1"/>
</dbReference>
<dbReference type="InterPro" id="IPR013979">
    <property type="entry name" value="TIF_beta_prop-like"/>
</dbReference>
<dbReference type="GO" id="GO:0022627">
    <property type="term" value="C:cytosolic small ribosomal subunit"/>
    <property type="evidence" value="ECO:0007669"/>
    <property type="project" value="TreeGrafter"/>
</dbReference>
<accession>A0A7S1A2M6</accession>
<keyword evidence="3" id="KW-0396">Initiation factor</keyword>
<keyword evidence="5" id="KW-0677">Repeat</keyword>
<sequence>MALRFYARDRELIRVFDFDSAKNGGSSELREAQFSQPTPKTAAWSPDGSALALVDAAQGVLVIALPSGARDTTITALSGSQKTTQSLQWSPCGTALVTASPGQKGSQEPNVHVWRSNDIEDFACVASFSHPRLERDKRVLQWTKDESLCAHLRPDGVLHVLDGSDVGGAPLAEMSFAHAVQNFEFAPLSHDSGRARLAVFVPDVRDDLQRIVGPAEVSVWECGTAGEVKIEKTFASSVSSGQVADLQWNFTGTALIAHCQTEVDESGQSYYGGSKLYLMSADGRHQKDLTETDGGNHNATSVQAVAWNPKRDEFILINGFQPASAALWIWDEKAQKATLAKVLLEKAHRNTIRFNHFGSLVCLAGFGNLAGEIDFFGRIEEDKVDYLRVSNCQANCTVSAEWAPDGRHFLTAVLAPRMRVDNSISVWRALSGTKASAQEFEELFDAQWMPEPPESSRYEDVPVEETDRAAKEYSSRNVAQGAEKKKQAYRPPKARGEGASTVAAMMRGEMATNAADDRRLRKPRVPQSHDDDGPRSSPGFGPSKAPPPVKERRDSKEELPPAEKNARDDKQASQTPAQPLQPGVGAARSQPAPPQTQPQRTPAQNHALQNLAERKSAAAIFAQAPQVHTTHGHGEKLPCPSTGWQYVDPKNNVRGPFTLVEMQQWNGMGYFKSDLPMRCDVGDRFTPFAELFPHPMIPFQSYPKRQTR</sequence>
<dbReference type="InterPro" id="IPR015943">
    <property type="entry name" value="WD40/YVTN_repeat-like_dom_sf"/>
</dbReference>
<dbReference type="GO" id="GO:0003729">
    <property type="term" value="F:mRNA binding"/>
    <property type="evidence" value="ECO:0007669"/>
    <property type="project" value="TreeGrafter"/>
</dbReference>
<dbReference type="GO" id="GO:0006417">
    <property type="term" value="P:regulation of translation"/>
    <property type="evidence" value="ECO:0007669"/>
    <property type="project" value="UniProtKB-KW"/>
</dbReference>
<dbReference type="GO" id="GO:0043022">
    <property type="term" value="F:ribosome binding"/>
    <property type="evidence" value="ECO:0007669"/>
    <property type="project" value="TreeGrafter"/>
</dbReference>
<evidence type="ECO:0000256" key="8">
    <source>
        <dbReference type="SAM" id="MobiDB-lite"/>
    </source>
</evidence>
<dbReference type="Pfam" id="PF08662">
    <property type="entry name" value="eIF2A"/>
    <property type="match status" value="1"/>
</dbReference>
<keyword evidence="4" id="KW-0853">WD repeat</keyword>
<dbReference type="InterPro" id="IPR035445">
    <property type="entry name" value="GYF-like_dom_sf"/>
</dbReference>
<dbReference type="PROSITE" id="PS50829">
    <property type="entry name" value="GYF"/>
    <property type="match status" value="1"/>
</dbReference>
<dbReference type="SMART" id="SM00444">
    <property type="entry name" value="GYF"/>
    <property type="match status" value="1"/>
</dbReference>
<dbReference type="InterPro" id="IPR011387">
    <property type="entry name" value="TIF2A"/>
</dbReference>
<evidence type="ECO:0000256" key="5">
    <source>
        <dbReference type="ARBA" id="ARBA00022737"/>
    </source>
</evidence>
<evidence type="ECO:0000259" key="9">
    <source>
        <dbReference type="PROSITE" id="PS50829"/>
    </source>
</evidence>
<dbReference type="AlphaFoldDB" id="A0A7S1A2M6"/>
<dbReference type="GO" id="GO:0003743">
    <property type="term" value="F:translation initiation factor activity"/>
    <property type="evidence" value="ECO:0007669"/>
    <property type="project" value="UniProtKB-KW"/>
</dbReference>
<dbReference type="InterPro" id="IPR003169">
    <property type="entry name" value="GYF"/>
</dbReference>